<evidence type="ECO:0000313" key="1">
    <source>
        <dbReference type="EMBL" id="GFY62655.1"/>
    </source>
</evidence>
<protein>
    <submittedName>
        <fullName evidence="1">Uncharacterized protein</fullName>
    </submittedName>
</protein>
<sequence length="108" mass="12324">MITNGSFQNSPFCYIKVREIHCCDVECKVCAFGFGDIGYSPVFSVERFRSQSKSSIRSPFLFKWGHPQEGLLALKSPRIILRSEGEEQRSLIISMPISDVSGWYTFTF</sequence>
<dbReference type="Proteomes" id="UP000886998">
    <property type="component" value="Unassembled WGS sequence"/>
</dbReference>
<accession>A0A8X6Y1I3</accession>
<reference evidence="1" key="1">
    <citation type="submission" date="2020-08" db="EMBL/GenBank/DDBJ databases">
        <title>Multicomponent nature underlies the extraordinary mechanical properties of spider dragline silk.</title>
        <authorList>
            <person name="Kono N."/>
            <person name="Nakamura H."/>
            <person name="Mori M."/>
            <person name="Yoshida Y."/>
            <person name="Ohtoshi R."/>
            <person name="Malay A.D."/>
            <person name="Moran D.A.P."/>
            <person name="Tomita M."/>
            <person name="Numata K."/>
            <person name="Arakawa K."/>
        </authorList>
    </citation>
    <scope>NUCLEOTIDE SEQUENCE</scope>
</reference>
<dbReference type="AlphaFoldDB" id="A0A8X6Y1I3"/>
<evidence type="ECO:0000313" key="2">
    <source>
        <dbReference type="Proteomes" id="UP000886998"/>
    </source>
</evidence>
<proteinExistence type="predicted"/>
<organism evidence="1 2">
    <name type="scientific">Trichonephila inaurata madagascariensis</name>
    <dbReference type="NCBI Taxonomy" id="2747483"/>
    <lineage>
        <taxon>Eukaryota</taxon>
        <taxon>Metazoa</taxon>
        <taxon>Ecdysozoa</taxon>
        <taxon>Arthropoda</taxon>
        <taxon>Chelicerata</taxon>
        <taxon>Arachnida</taxon>
        <taxon>Araneae</taxon>
        <taxon>Araneomorphae</taxon>
        <taxon>Entelegynae</taxon>
        <taxon>Araneoidea</taxon>
        <taxon>Nephilidae</taxon>
        <taxon>Trichonephila</taxon>
        <taxon>Trichonephila inaurata</taxon>
    </lineage>
</organism>
<keyword evidence="2" id="KW-1185">Reference proteome</keyword>
<dbReference type="EMBL" id="BMAV01014337">
    <property type="protein sequence ID" value="GFY62655.1"/>
    <property type="molecule type" value="Genomic_DNA"/>
</dbReference>
<gene>
    <name evidence="1" type="ORF">TNIN_137911</name>
</gene>
<name>A0A8X6Y1I3_9ARAC</name>
<comment type="caution">
    <text evidence="1">The sequence shown here is derived from an EMBL/GenBank/DDBJ whole genome shotgun (WGS) entry which is preliminary data.</text>
</comment>